<dbReference type="SUPFAM" id="SSF51110">
    <property type="entry name" value="alpha-D-mannose-specific plant lectins"/>
    <property type="match status" value="1"/>
</dbReference>
<feature type="domain" description="Bulb-type lectin" evidence="1">
    <location>
        <begin position="1"/>
        <end position="107"/>
    </location>
</feature>
<proteinExistence type="predicted"/>
<reference evidence="3" key="1">
    <citation type="journal article" date="2019" name="Int. J. Syst. Evol. Microbiol.">
        <title>The Global Catalogue of Microorganisms (GCM) 10K type strain sequencing project: providing services to taxonomists for standard genome sequencing and annotation.</title>
        <authorList>
            <consortium name="The Broad Institute Genomics Platform"/>
            <consortium name="The Broad Institute Genome Sequencing Center for Infectious Disease"/>
            <person name="Wu L."/>
            <person name="Ma J."/>
        </authorList>
    </citation>
    <scope>NUCLEOTIDE SEQUENCE [LARGE SCALE GENOMIC DNA]</scope>
    <source>
        <strain evidence="3">JCM 16902</strain>
    </source>
</reference>
<evidence type="ECO:0000313" key="2">
    <source>
        <dbReference type="EMBL" id="GAA3600020.1"/>
    </source>
</evidence>
<comment type="caution">
    <text evidence="2">The sequence shown here is derived from an EMBL/GenBank/DDBJ whole genome shotgun (WGS) entry which is preliminary data.</text>
</comment>
<dbReference type="InterPro" id="IPR036426">
    <property type="entry name" value="Bulb-type_lectin_dom_sf"/>
</dbReference>
<organism evidence="2 3">
    <name type="scientific">Kineosporia mesophila</name>
    <dbReference type="NCBI Taxonomy" id="566012"/>
    <lineage>
        <taxon>Bacteria</taxon>
        <taxon>Bacillati</taxon>
        <taxon>Actinomycetota</taxon>
        <taxon>Actinomycetes</taxon>
        <taxon>Kineosporiales</taxon>
        <taxon>Kineosporiaceae</taxon>
        <taxon>Kineosporia</taxon>
    </lineage>
</organism>
<evidence type="ECO:0000259" key="1">
    <source>
        <dbReference type="PROSITE" id="PS50927"/>
    </source>
</evidence>
<accession>A0ABP6Z7A1</accession>
<name>A0ABP6Z7A1_9ACTN</name>
<dbReference type="Gene3D" id="2.90.10.10">
    <property type="entry name" value="Bulb-type lectin domain"/>
    <property type="match status" value="1"/>
</dbReference>
<gene>
    <name evidence="2" type="ORF">GCM10022223_14420</name>
</gene>
<keyword evidence="3" id="KW-1185">Reference proteome</keyword>
<protein>
    <recommendedName>
        <fullName evidence="1">Bulb-type lectin domain-containing protein</fullName>
    </recommendedName>
</protein>
<evidence type="ECO:0000313" key="3">
    <source>
        <dbReference type="Proteomes" id="UP001501074"/>
    </source>
</evidence>
<sequence>MAGAYIADHVEGAKKIKAPLSLAYVWLDRAPKWREGPLWTFGNVDLVLQPDSNLAMYPKGDYADGNYSRHIWASNTTGSGATRLLLQRDGNLVLYTANYAQHVWASNTQSACVGTGLNYPALSTQADSNLVIYCAEPSVYSDWSKPWVASAQWATNTAGS</sequence>
<dbReference type="RefSeq" id="WP_231486195.1">
    <property type="nucleotide sequence ID" value="NZ_BAAAZO010000002.1"/>
</dbReference>
<dbReference type="PROSITE" id="PS50927">
    <property type="entry name" value="BULB_LECTIN"/>
    <property type="match status" value="1"/>
</dbReference>
<dbReference type="Proteomes" id="UP001501074">
    <property type="component" value="Unassembled WGS sequence"/>
</dbReference>
<dbReference type="EMBL" id="BAAAZO010000002">
    <property type="protein sequence ID" value="GAA3600020.1"/>
    <property type="molecule type" value="Genomic_DNA"/>
</dbReference>
<dbReference type="InterPro" id="IPR001480">
    <property type="entry name" value="Bulb-type_lectin_dom"/>
</dbReference>